<gene>
    <name evidence="6" type="ORF">ABUS76_00450</name>
</gene>
<evidence type="ECO:0000256" key="4">
    <source>
        <dbReference type="ARBA" id="ARBA00035171"/>
    </source>
</evidence>
<keyword evidence="2 6" id="KW-0689">Ribosomal protein</keyword>
<dbReference type="GO" id="GO:0003735">
    <property type="term" value="F:structural constituent of ribosome"/>
    <property type="evidence" value="ECO:0007669"/>
    <property type="project" value="InterPro"/>
</dbReference>
<comment type="similarity">
    <text evidence="1">Belongs to the bacterial ribosomal protein bL19 family.</text>
</comment>
<proteinExistence type="inferred from homology"/>
<accession>A0AAU7ZY23</accession>
<sequence>MLNNTFKVGNIITIYYFCIEKKKKKKFFFKGIIIKVNKKNFLIRNIYNSIGIEIIFFFKQKNIINININQINIKKFKKSKIYFIKKHKKFKNKIF</sequence>
<dbReference type="GO" id="GO:0005840">
    <property type="term" value="C:ribosome"/>
    <property type="evidence" value="ECO:0007669"/>
    <property type="project" value="UniProtKB-KW"/>
</dbReference>
<dbReference type="InterPro" id="IPR038657">
    <property type="entry name" value="Ribosomal_bL19_sf"/>
</dbReference>
<protein>
    <recommendedName>
        <fullName evidence="4">Large ribosomal subunit protein bL19</fullName>
    </recommendedName>
    <alternativeName>
        <fullName evidence="5">50S ribosomal protein L19</fullName>
    </alternativeName>
</protein>
<dbReference type="InterPro" id="IPR001857">
    <property type="entry name" value="Ribosomal_bL19"/>
</dbReference>
<dbReference type="AlphaFoldDB" id="A0AAU7ZY23"/>
<dbReference type="InterPro" id="IPR008991">
    <property type="entry name" value="Translation_prot_SH3-like_sf"/>
</dbReference>
<reference evidence="6" key="1">
    <citation type="submission" date="2024-06" db="EMBL/GenBank/DDBJ databases">
        <title>Diversity, functionality, and evolutionary history of bacterial symbionts in false click beetles (Coleoptera, Throscidae).</title>
        <authorList>
            <person name="Wierz J.C."/>
            <person name="Malm H."/>
            <person name="Kaltenpoth M."/>
            <person name="Engl T."/>
        </authorList>
    </citation>
    <scope>NUCLEOTIDE SEQUENCE</scope>
    <source>
        <strain evidence="6">Ttur</strain>
    </source>
</reference>
<keyword evidence="3" id="KW-0687">Ribonucleoprotein</keyword>
<dbReference type="GO" id="GO:1990904">
    <property type="term" value="C:ribonucleoprotein complex"/>
    <property type="evidence" value="ECO:0007669"/>
    <property type="project" value="UniProtKB-KW"/>
</dbReference>
<name>A0AAU7ZY23_9FLAO</name>
<dbReference type="Gene3D" id="2.30.30.790">
    <property type="match status" value="1"/>
</dbReference>
<evidence type="ECO:0000256" key="3">
    <source>
        <dbReference type="ARBA" id="ARBA00023274"/>
    </source>
</evidence>
<evidence type="ECO:0000256" key="2">
    <source>
        <dbReference type="ARBA" id="ARBA00022980"/>
    </source>
</evidence>
<dbReference type="SUPFAM" id="SSF50104">
    <property type="entry name" value="Translation proteins SH3-like domain"/>
    <property type="match status" value="1"/>
</dbReference>
<dbReference type="EMBL" id="CP158689">
    <property type="protein sequence ID" value="XCC45367.1"/>
    <property type="molecule type" value="Genomic_DNA"/>
</dbReference>
<evidence type="ECO:0000313" key="6">
    <source>
        <dbReference type="EMBL" id="XCC45367.1"/>
    </source>
</evidence>
<evidence type="ECO:0000256" key="1">
    <source>
        <dbReference type="ARBA" id="ARBA00005781"/>
    </source>
</evidence>
<dbReference type="GO" id="GO:0006412">
    <property type="term" value="P:translation"/>
    <property type="evidence" value="ECO:0007669"/>
    <property type="project" value="InterPro"/>
</dbReference>
<dbReference type="Pfam" id="PF01245">
    <property type="entry name" value="Ribosomal_L19"/>
    <property type="match status" value="1"/>
</dbReference>
<evidence type="ECO:0000256" key="5">
    <source>
        <dbReference type="ARBA" id="ARBA00035493"/>
    </source>
</evidence>
<organism evidence="6">
    <name type="scientific">Candidatus Shikimatogenerans sp. Ttur</name>
    <dbReference type="NCBI Taxonomy" id="3158569"/>
    <lineage>
        <taxon>Bacteria</taxon>
        <taxon>Pseudomonadati</taxon>
        <taxon>Bacteroidota</taxon>
        <taxon>Flavobacteriia</taxon>
        <taxon>Flavobacteriales</taxon>
        <taxon>Candidatus Shikimatogenerans</taxon>
    </lineage>
</organism>